<evidence type="ECO:0008006" key="3">
    <source>
        <dbReference type="Google" id="ProtNLM"/>
    </source>
</evidence>
<dbReference type="AlphaFoldDB" id="M3CCK0"/>
<name>M3CCK0_SPHMS</name>
<proteinExistence type="predicted"/>
<evidence type="ECO:0000313" key="1">
    <source>
        <dbReference type="EMBL" id="EMF10127.1"/>
    </source>
</evidence>
<dbReference type="eggNOG" id="KOG1812">
    <property type="taxonomic scope" value="Eukaryota"/>
</dbReference>
<reference evidence="1 2" key="1">
    <citation type="journal article" date="2012" name="PLoS Pathog.">
        <title>Diverse lifestyles and strategies of plant pathogenesis encoded in the genomes of eighteen Dothideomycetes fungi.</title>
        <authorList>
            <person name="Ohm R.A."/>
            <person name="Feau N."/>
            <person name="Henrissat B."/>
            <person name="Schoch C.L."/>
            <person name="Horwitz B.A."/>
            <person name="Barry K.W."/>
            <person name="Condon B.J."/>
            <person name="Copeland A.C."/>
            <person name="Dhillon B."/>
            <person name="Glaser F."/>
            <person name="Hesse C.N."/>
            <person name="Kosti I."/>
            <person name="LaButti K."/>
            <person name="Lindquist E.A."/>
            <person name="Lucas S."/>
            <person name="Salamov A.A."/>
            <person name="Bradshaw R.E."/>
            <person name="Ciuffetti L."/>
            <person name="Hamelin R.C."/>
            <person name="Kema G.H.J."/>
            <person name="Lawrence C."/>
            <person name="Scott J.A."/>
            <person name="Spatafora J.W."/>
            <person name="Turgeon B.G."/>
            <person name="de Wit P.J.G.M."/>
            <person name="Zhong S."/>
            <person name="Goodwin S.B."/>
            <person name="Grigoriev I.V."/>
        </authorList>
    </citation>
    <scope>NUCLEOTIDE SEQUENCE [LARGE SCALE GENOMIC DNA]</scope>
    <source>
        <strain evidence="1 2">SO2202</strain>
    </source>
</reference>
<accession>M3CCK0</accession>
<organism evidence="1 2">
    <name type="scientific">Sphaerulina musiva (strain SO2202)</name>
    <name type="common">Poplar stem canker fungus</name>
    <name type="synonym">Septoria musiva</name>
    <dbReference type="NCBI Taxonomy" id="692275"/>
    <lineage>
        <taxon>Eukaryota</taxon>
        <taxon>Fungi</taxon>
        <taxon>Dikarya</taxon>
        <taxon>Ascomycota</taxon>
        <taxon>Pezizomycotina</taxon>
        <taxon>Dothideomycetes</taxon>
        <taxon>Dothideomycetidae</taxon>
        <taxon>Mycosphaerellales</taxon>
        <taxon>Mycosphaerellaceae</taxon>
        <taxon>Sphaerulina</taxon>
    </lineage>
</organism>
<dbReference type="STRING" id="692275.M3CCK0"/>
<dbReference type="Gene3D" id="1.20.120.1750">
    <property type="match status" value="1"/>
</dbReference>
<protein>
    <recommendedName>
        <fullName evidence="3">RING-type domain-containing protein</fullName>
    </recommendedName>
</protein>
<feature type="non-terminal residue" evidence="1">
    <location>
        <position position="215"/>
    </location>
</feature>
<gene>
    <name evidence="1" type="ORF">SEPMUDRAFT_50578</name>
</gene>
<dbReference type="SUPFAM" id="SSF57850">
    <property type="entry name" value="RING/U-box"/>
    <property type="match status" value="1"/>
</dbReference>
<keyword evidence="2" id="KW-1185">Reference proteome</keyword>
<dbReference type="Proteomes" id="UP000016931">
    <property type="component" value="Unassembled WGS sequence"/>
</dbReference>
<dbReference type="OrthoDB" id="3650714at2759"/>
<dbReference type="HOGENOM" id="CLU_022048_5_1_1"/>
<sequence length="215" mass="24430">MAESLQAPQCGVCLDEIDAVDRIYIGRDNDNICTDCFNQTIVPKFRNALETESQYDNARWSDGDEHLKARDFINFLGEEFVKKYEQKEKEYRVRVSDRVYCRRTLENEDPTKVRECGTFVGSKTELAELSEVVCPECHGVVVNEGGDEGEEEDPFAGLERGKDYQRCPDCDWGAILHSGCNYMRCRGSGCNGGFCMLCGGKTNHSDRQHWQRGNP</sequence>
<dbReference type="RefSeq" id="XP_016758248.1">
    <property type="nucleotide sequence ID" value="XM_016909167.1"/>
</dbReference>
<dbReference type="GeneID" id="27906304"/>
<evidence type="ECO:0000313" key="2">
    <source>
        <dbReference type="Proteomes" id="UP000016931"/>
    </source>
</evidence>
<dbReference type="EMBL" id="KB456268">
    <property type="protein sequence ID" value="EMF10127.1"/>
    <property type="molecule type" value="Genomic_DNA"/>
</dbReference>